<dbReference type="AlphaFoldDB" id="A0A6A5T3L9"/>
<dbReference type="Pfam" id="PF12146">
    <property type="entry name" value="Hydrolase_4"/>
    <property type="match status" value="1"/>
</dbReference>
<dbReference type="Gene3D" id="3.40.50.1820">
    <property type="entry name" value="alpha/beta hydrolase"/>
    <property type="match status" value="1"/>
</dbReference>
<dbReference type="EMBL" id="ML975999">
    <property type="protein sequence ID" value="KAF1947203.1"/>
    <property type="molecule type" value="Genomic_DNA"/>
</dbReference>
<dbReference type="InterPro" id="IPR051044">
    <property type="entry name" value="MAG_DAG_Lipase"/>
</dbReference>
<protein>
    <submittedName>
        <fullName evidence="2">Alpha/beta-hydrolase</fullName>
    </submittedName>
</protein>
<dbReference type="OrthoDB" id="10249433at2759"/>
<dbReference type="PANTHER" id="PTHR11614">
    <property type="entry name" value="PHOSPHOLIPASE-RELATED"/>
    <property type="match status" value="1"/>
</dbReference>
<accession>A0A6A5T3L9</accession>
<feature type="domain" description="Serine aminopeptidase S33" evidence="1">
    <location>
        <begin position="26"/>
        <end position="276"/>
    </location>
</feature>
<evidence type="ECO:0000259" key="1">
    <source>
        <dbReference type="Pfam" id="PF12146"/>
    </source>
</evidence>
<dbReference type="InterPro" id="IPR029058">
    <property type="entry name" value="AB_hydrolase_fold"/>
</dbReference>
<name>A0A6A5T3L9_9PLEO</name>
<sequence>MSVEEGLHTLRDGKKLYTKTFKTNGPAKARLIFIHGFSDHVNTYGPLFPFLASKGIETYTFDQRGWGRSVQKPSERGDTGPTTQVLDDMTSFIATLIPSPIPMFLMGHSMGGGQVLCYAAQGPQEIRKHIRGYLLESPFVDFDPKSKPSPVTVFFGRLAGRVLAKRQMVNKLDPALISRDPDICKQFSEDPLCHDTGTLEGLAGLLDRTGGLSSGKIVVPEGAGEGGVTRIWIAHGDKDGITSYNASKKLFDALQVKDKEFRTCAGNYHRLHDEPNPDKETFRDDVVNWILARSTDPIHNDGTKPKL</sequence>
<gene>
    <name evidence="2" type="ORF">EJ02DRAFT_449794</name>
</gene>
<dbReference type="FunFam" id="3.40.50.1820:FF:000255">
    <property type="entry name" value="Alpha/beta hydrolase, putative"/>
    <property type="match status" value="1"/>
</dbReference>
<evidence type="ECO:0000313" key="3">
    <source>
        <dbReference type="Proteomes" id="UP000800038"/>
    </source>
</evidence>
<proteinExistence type="predicted"/>
<dbReference type="InterPro" id="IPR022742">
    <property type="entry name" value="Hydrolase_4"/>
</dbReference>
<reference evidence="2" key="1">
    <citation type="journal article" date="2020" name="Stud. Mycol.">
        <title>101 Dothideomycetes genomes: a test case for predicting lifestyles and emergence of pathogens.</title>
        <authorList>
            <person name="Haridas S."/>
            <person name="Albert R."/>
            <person name="Binder M."/>
            <person name="Bloem J."/>
            <person name="Labutti K."/>
            <person name="Salamov A."/>
            <person name="Andreopoulos B."/>
            <person name="Baker S."/>
            <person name="Barry K."/>
            <person name="Bills G."/>
            <person name="Bluhm B."/>
            <person name="Cannon C."/>
            <person name="Castanera R."/>
            <person name="Culley D."/>
            <person name="Daum C."/>
            <person name="Ezra D."/>
            <person name="Gonzalez J."/>
            <person name="Henrissat B."/>
            <person name="Kuo A."/>
            <person name="Liang C."/>
            <person name="Lipzen A."/>
            <person name="Lutzoni F."/>
            <person name="Magnuson J."/>
            <person name="Mondo S."/>
            <person name="Nolan M."/>
            <person name="Ohm R."/>
            <person name="Pangilinan J."/>
            <person name="Park H.-J."/>
            <person name="Ramirez L."/>
            <person name="Alfaro M."/>
            <person name="Sun H."/>
            <person name="Tritt A."/>
            <person name="Yoshinaga Y."/>
            <person name="Zwiers L.-H."/>
            <person name="Turgeon B."/>
            <person name="Goodwin S."/>
            <person name="Spatafora J."/>
            <person name="Crous P."/>
            <person name="Grigoriev I."/>
        </authorList>
    </citation>
    <scope>NUCLEOTIDE SEQUENCE</scope>
    <source>
        <strain evidence="2">CBS 161.51</strain>
    </source>
</reference>
<dbReference type="Proteomes" id="UP000800038">
    <property type="component" value="Unassembled WGS sequence"/>
</dbReference>
<keyword evidence="2" id="KW-0378">Hydrolase</keyword>
<dbReference type="GO" id="GO:0016787">
    <property type="term" value="F:hydrolase activity"/>
    <property type="evidence" value="ECO:0007669"/>
    <property type="project" value="UniProtKB-KW"/>
</dbReference>
<dbReference type="SUPFAM" id="SSF53474">
    <property type="entry name" value="alpha/beta-Hydrolases"/>
    <property type="match status" value="1"/>
</dbReference>
<evidence type="ECO:0000313" key="2">
    <source>
        <dbReference type="EMBL" id="KAF1947203.1"/>
    </source>
</evidence>
<keyword evidence="3" id="KW-1185">Reference proteome</keyword>
<organism evidence="2 3">
    <name type="scientific">Clathrospora elynae</name>
    <dbReference type="NCBI Taxonomy" id="706981"/>
    <lineage>
        <taxon>Eukaryota</taxon>
        <taxon>Fungi</taxon>
        <taxon>Dikarya</taxon>
        <taxon>Ascomycota</taxon>
        <taxon>Pezizomycotina</taxon>
        <taxon>Dothideomycetes</taxon>
        <taxon>Pleosporomycetidae</taxon>
        <taxon>Pleosporales</taxon>
        <taxon>Diademaceae</taxon>
        <taxon>Clathrospora</taxon>
    </lineage>
</organism>